<evidence type="ECO:0000313" key="4">
    <source>
        <dbReference type="Proteomes" id="UP000235371"/>
    </source>
</evidence>
<proteinExistence type="predicted"/>
<gene>
    <name evidence="3" type="ORF">K444DRAFT_601548</name>
</gene>
<dbReference type="PANTHER" id="PTHR46411">
    <property type="entry name" value="FAMILY ATPASE, PUTATIVE-RELATED"/>
    <property type="match status" value="1"/>
</dbReference>
<feature type="compositionally biased region" description="Polar residues" evidence="1">
    <location>
        <begin position="675"/>
        <end position="707"/>
    </location>
</feature>
<organism evidence="3 4">
    <name type="scientific">Hyaloscypha bicolor E</name>
    <dbReference type="NCBI Taxonomy" id="1095630"/>
    <lineage>
        <taxon>Eukaryota</taxon>
        <taxon>Fungi</taxon>
        <taxon>Dikarya</taxon>
        <taxon>Ascomycota</taxon>
        <taxon>Pezizomycotina</taxon>
        <taxon>Leotiomycetes</taxon>
        <taxon>Helotiales</taxon>
        <taxon>Hyaloscyphaceae</taxon>
        <taxon>Hyaloscypha</taxon>
        <taxon>Hyaloscypha bicolor</taxon>
    </lineage>
</organism>
<dbReference type="PANTHER" id="PTHR46411:SF3">
    <property type="entry name" value="AAA+ ATPASE DOMAIN-CONTAINING PROTEIN"/>
    <property type="match status" value="1"/>
</dbReference>
<dbReference type="Gene3D" id="3.40.50.300">
    <property type="entry name" value="P-loop containing nucleotide triphosphate hydrolases"/>
    <property type="match status" value="1"/>
</dbReference>
<reference evidence="3 4" key="1">
    <citation type="submission" date="2016-04" db="EMBL/GenBank/DDBJ databases">
        <title>A degradative enzymes factory behind the ericoid mycorrhizal symbiosis.</title>
        <authorList>
            <consortium name="DOE Joint Genome Institute"/>
            <person name="Martino E."/>
            <person name="Morin E."/>
            <person name="Grelet G."/>
            <person name="Kuo A."/>
            <person name="Kohler A."/>
            <person name="Daghino S."/>
            <person name="Barry K."/>
            <person name="Choi C."/>
            <person name="Cichocki N."/>
            <person name="Clum A."/>
            <person name="Copeland A."/>
            <person name="Hainaut M."/>
            <person name="Haridas S."/>
            <person name="Labutti K."/>
            <person name="Lindquist E."/>
            <person name="Lipzen A."/>
            <person name="Khouja H.-R."/>
            <person name="Murat C."/>
            <person name="Ohm R."/>
            <person name="Olson A."/>
            <person name="Spatafora J."/>
            <person name="Veneault-Fourrey C."/>
            <person name="Henrissat B."/>
            <person name="Grigoriev I."/>
            <person name="Martin F."/>
            <person name="Perotto S."/>
        </authorList>
    </citation>
    <scope>NUCLEOTIDE SEQUENCE [LARGE SCALE GENOMIC DNA]</scope>
    <source>
        <strain evidence="3 4">E</strain>
    </source>
</reference>
<evidence type="ECO:0000313" key="3">
    <source>
        <dbReference type="EMBL" id="PMD51263.1"/>
    </source>
</evidence>
<dbReference type="Proteomes" id="UP000235371">
    <property type="component" value="Unassembled WGS sequence"/>
</dbReference>
<dbReference type="GO" id="GO:0005524">
    <property type="term" value="F:ATP binding"/>
    <property type="evidence" value="ECO:0007669"/>
    <property type="project" value="InterPro"/>
</dbReference>
<dbReference type="InterPro" id="IPR054289">
    <property type="entry name" value="DUF7025"/>
</dbReference>
<name>A0A2J6SKJ3_9HELO</name>
<sequence>MKATENEPLEVDVTARLGQTRTGGSALPSTIDILSPRKNNPNHTVTADTAKATSAPHSVGSISQIKEIYRSPDDKDDTFTWLPDCPPEIVEAAENDESAKFAIILRHIKSNDSDKKLEAHSIVIQSPWLQRALAQHVLSDYPGVTCEMKRLIFEAPFKPLIHRWQQLLNLNRRRDLDPQTTEHVRLLQEFLMREIEDSIKAYDDYIQNGVVTWDHLWMIFQPGCIAVFDRRGECCAFEVDRTEYKEEDDQKFLRISCDGVDWSGTHFGRVEEPHDIHYFPGTRNIHNLPIYPLKFHEERKKVEKELTERGKVFEELAGYKYKGYNGIAITWDDRGKEKKMQIDGRIIIDTDSFNRYSPYPIRHVKKWKPKDVDNLNGYQSLNGDEVDGHNSDDPPRVKLSPHYQMLCRSRVRGYALKEKEWLDFFVERIAEIKWNAKAFESLVLPPAQKGVILALSESQLANKQVFDDIIQGKGKGITILLSGPPGTGKTLTAEAVAEKMRVPLHAISFADLGPRYVWPERQLQKILELVSRWKAILLLDECDVFLEKRSADDLNRNSIVTAFLRTIEYYEGLMFMTTNRAENIDEAVKSRIHLSINYPDLDEISRRQIWSNLLKVSTLPHELSEQDLDKLAQERVNGRQIKNRMKMAQLLAAGKREPLKRTIINTVIQLEEQRLNSTDVSGKAATSSAELGSQTQPIGPKSSSGNEEISGKGQNDCEIGQEPAKKRRRRR</sequence>
<dbReference type="AlphaFoldDB" id="A0A2J6SKJ3"/>
<dbReference type="STRING" id="1095630.A0A2J6SKJ3"/>
<dbReference type="CDD" id="cd19481">
    <property type="entry name" value="RecA-like_protease"/>
    <property type="match status" value="1"/>
</dbReference>
<dbReference type="OrthoDB" id="10042665at2759"/>
<dbReference type="GeneID" id="36586762"/>
<dbReference type="InterPro" id="IPR003959">
    <property type="entry name" value="ATPase_AAA_core"/>
</dbReference>
<accession>A0A2J6SKJ3</accession>
<dbReference type="InterPro" id="IPR003593">
    <property type="entry name" value="AAA+_ATPase"/>
</dbReference>
<feature type="region of interest" description="Disordered" evidence="1">
    <location>
        <begin position="675"/>
        <end position="731"/>
    </location>
</feature>
<dbReference type="RefSeq" id="XP_024728167.1">
    <property type="nucleotide sequence ID" value="XM_024878685.1"/>
</dbReference>
<dbReference type="InParanoid" id="A0A2J6SKJ3"/>
<keyword evidence="4" id="KW-1185">Reference proteome</keyword>
<feature type="region of interest" description="Disordered" evidence="1">
    <location>
        <begin position="1"/>
        <end position="57"/>
    </location>
</feature>
<dbReference type="GO" id="GO:0016887">
    <property type="term" value="F:ATP hydrolysis activity"/>
    <property type="evidence" value="ECO:0007669"/>
    <property type="project" value="InterPro"/>
</dbReference>
<dbReference type="Pfam" id="PF00004">
    <property type="entry name" value="AAA"/>
    <property type="match status" value="1"/>
</dbReference>
<dbReference type="EMBL" id="KZ613912">
    <property type="protein sequence ID" value="PMD51263.1"/>
    <property type="molecule type" value="Genomic_DNA"/>
</dbReference>
<dbReference type="Pfam" id="PF22942">
    <property type="entry name" value="DUF7025"/>
    <property type="match status" value="1"/>
</dbReference>
<feature type="compositionally biased region" description="Polar residues" evidence="1">
    <location>
        <begin position="37"/>
        <end position="57"/>
    </location>
</feature>
<protein>
    <submittedName>
        <fullName evidence="3">P-loop containing nucleoside triphosphate hydrolase protein</fullName>
    </submittedName>
</protein>
<feature type="domain" description="AAA+ ATPase" evidence="2">
    <location>
        <begin position="475"/>
        <end position="602"/>
    </location>
</feature>
<keyword evidence="3" id="KW-0378">Hydrolase</keyword>
<dbReference type="SMART" id="SM00382">
    <property type="entry name" value="AAA"/>
    <property type="match status" value="1"/>
</dbReference>
<evidence type="ECO:0000259" key="2">
    <source>
        <dbReference type="SMART" id="SM00382"/>
    </source>
</evidence>
<dbReference type="InterPro" id="IPR027417">
    <property type="entry name" value="P-loop_NTPase"/>
</dbReference>
<dbReference type="SUPFAM" id="SSF52540">
    <property type="entry name" value="P-loop containing nucleoside triphosphate hydrolases"/>
    <property type="match status" value="1"/>
</dbReference>
<evidence type="ECO:0000256" key="1">
    <source>
        <dbReference type="SAM" id="MobiDB-lite"/>
    </source>
</evidence>